<dbReference type="InterPro" id="IPR011990">
    <property type="entry name" value="TPR-like_helical_dom_sf"/>
</dbReference>
<dbReference type="InterPro" id="IPR051240">
    <property type="entry name" value="Mito_RNA-Proc/Resp"/>
</dbReference>
<evidence type="ECO:0000313" key="2">
    <source>
        <dbReference type="EMBL" id="OQN96981.1"/>
    </source>
</evidence>
<gene>
    <name evidence="2" type="ORF">B0A48_16955</name>
</gene>
<evidence type="ECO:0000313" key="3">
    <source>
        <dbReference type="Proteomes" id="UP000192596"/>
    </source>
</evidence>
<dbReference type="GO" id="GO:0003729">
    <property type="term" value="F:mRNA binding"/>
    <property type="evidence" value="ECO:0007669"/>
    <property type="project" value="TreeGrafter"/>
</dbReference>
<dbReference type="OrthoDB" id="185373at2759"/>
<dbReference type="InParanoid" id="A0A1V8SDS4"/>
<organism evidence="2 3">
    <name type="scientific">Cryoendolithus antarcticus</name>
    <dbReference type="NCBI Taxonomy" id="1507870"/>
    <lineage>
        <taxon>Eukaryota</taxon>
        <taxon>Fungi</taxon>
        <taxon>Dikarya</taxon>
        <taxon>Ascomycota</taxon>
        <taxon>Pezizomycotina</taxon>
        <taxon>Dothideomycetes</taxon>
        <taxon>Dothideomycetidae</taxon>
        <taxon>Cladosporiales</taxon>
        <taxon>Cladosporiaceae</taxon>
        <taxon>Cryoendolithus</taxon>
    </lineage>
</organism>
<evidence type="ECO:0000256" key="1">
    <source>
        <dbReference type="ARBA" id="ARBA00022737"/>
    </source>
</evidence>
<dbReference type="PANTHER" id="PTHR47933">
    <property type="entry name" value="PENTATRICOPEPTIDE REPEAT-CONTAINING PROTEIN 1, MITOCHONDRIAL"/>
    <property type="match status" value="1"/>
</dbReference>
<dbReference type="EMBL" id="NAJO01000059">
    <property type="protein sequence ID" value="OQN96981.1"/>
    <property type="molecule type" value="Genomic_DNA"/>
</dbReference>
<name>A0A1V8SDS4_9PEZI</name>
<protein>
    <recommendedName>
        <fullName evidence="4">Complex I intermediate-associated protein 84, mitochondrial</fullName>
    </recommendedName>
</protein>
<keyword evidence="3" id="KW-1185">Reference proteome</keyword>
<reference evidence="3" key="1">
    <citation type="submission" date="2017-03" db="EMBL/GenBank/DDBJ databases">
        <title>Genomes of endolithic fungi from Antarctica.</title>
        <authorList>
            <person name="Coleine C."/>
            <person name="Masonjones S."/>
            <person name="Stajich J.E."/>
        </authorList>
    </citation>
    <scope>NUCLEOTIDE SEQUENCE [LARGE SCALE GENOMIC DNA]</scope>
    <source>
        <strain evidence="3">CCFEE 5527</strain>
    </source>
</reference>
<comment type="caution">
    <text evidence="2">The sequence shown here is derived from an EMBL/GenBank/DDBJ whole genome shotgun (WGS) entry which is preliminary data.</text>
</comment>
<keyword evidence="1" id="KW-0677">Repeat</keyword>
<dbReference type="Gene3D" id="1.25.40.10">
    <property type="entry name" value="Tetratricopeptide repeat domain"/>
    <property type="match status" value="2"/>
</dbReference>
<dbReference type="STRING" id="1507870.A0A1V8SDS4"/>
<accession>A0A1V8SDS4</accession>
<dbReference type="AlphaFoldDB" id="A0A1V8SDS4"/>
<proteinExistence type="predicted"/>
<dbReference type="Proteomes" id="UP000192596">
    <property type="component" value="Unassembled WGS sequence"/>
</dbReference>
<dbReference type="PANTHER" id="PTHR47933:SF11">
    <property type="entry name" value="PENTATRICOPEPTIDE REPEAT-CONTAINING PROTEIN 2"/>
    <property type="match status" value="1"/>
</dbReference>
<evidence type="ECO:0008006" key="4">
    <source>
        <dbReference type="Google" id="ProtNLM"/>
    </source>
</evidence>
<sequence>MPSHLTRHVFRAIIANEPIVSRGCLRRVHTGNTRTTLNGSRHVTRVRSPLRVHGTEQRRSLFGLSLFRSKPPRDSKDVNYEPGIEKLMEYAKMERMRARLPPVEDIIQAWQQFIGVKKAKRDRVQDTQAVLLLQTLRYLRREAKSQGEVVALDKEVLLRAAKRTSLEPVAQNTVYVDLARELHECLSALPLSAEHKALSFEWYLGALCSNGQTEQAQDLLLDQGTAELRADTDVAQDGLATLGGSAMRSNTQQRLAVQWARILKGFARERNEEGLFATLDQMRDLGLDTTSNRVAQVMIRHHMLTDDVEAVKHWWSILRPHVAETSPDRVDDEDPEKVLRRLLRWCMKTDNAQFGHNVVKDVVDRHPSKYIWDSVFLWAAGTKKSVDEIGRMMDVMESVNERISNHLTGEQRYADITTINLLVEYAVSQNDPYMAERFITLGQQRSIEPNAKTFTLQMDYRLSVGDVDGALVAYQHLQSSDIQSHTGDIAAVNRLIVALCGSKRHDFDTIMNVAADLSDRSARFEPITVSTLSILHLSRDEIHDVADLLNTHAYSYSSAERTLIRENLIAFSLDLRTQTSRAWDTYTLLRSIFDEMPRSERTDLMLSFFARHRPDMAVHVFQHMRAHSREETIPNASTYISAFAGCAKLKDLESLEVVHNQLKLDYNLDVTTTMRNSLMLSYTACEMPRRALDFWDEIVASREGPSVSSVHAALRACEKSPFGDLKGRNIWARLRRNHIELSTDLWASYIAALAGNGDNELAISTLEEAIEKGELNLGSAKVWKDGGVGGPVDGGVLVLGSLYSAAPGQVKQQEIEAWAKEQHPEVWERVEEVGWEEDENGMRAVRVERGMEP</sequence>